<organism evidence="2 3">
    <name type="scientific">Anaerobranca gottschalkii DSM 13577</name>
    <dbReference type="NCBI Taxonomy" id="1120990"/>
    <lineage>
        <taxon>Bacteria</taxon>
        <taxon>Bacillati</taxon>
        <taxon>Bacillota</taxon>
        <taxon>Clostridia</taxon>
        <taxon>Eubacteriales</taxon>
        <taxon>Proteinivoracaceae</taxon>
        <taxon>Anaerobranca</taxon>
    </lineage>
</organism>
<keyword evidence="1" id="KW-1133">Transmembrane helix</keyword>
<feature type="transmembrane region" description="Helical" evidence="1">
    <location>
        <begin position="120"/>
        <end position="146"/>
    </location>
</feature>
<feature type="transmembrane region" description="Helical" evidence="1">
    <location>
        <begin position="90"/>
        <end position="114"/>
    </location>
</feature>
<keyword evidence="1" id="KW-0812">Transmembrane</keyword>
<evidence type="ECO:0000313" key="2">
    <source>
        <dbReference type="EMBL" id="SES70544.1"/>
    </source>
</evidence>
<dbReference type="STRING" id="1120990.SAMN03080614_100424"/>
<accession>A0A1H9YNB3</accession>
<name>A0A1H9YNB3_9FIRM</name>
<dbReference type="EMBL" id="FOIF01000004">
    <property type="protein sequence ID" value="SES70544.1"/>
    <property type="molecule type" value="Genomic_DNA"/>
</dbReference>
<feature type="transmembrane region" description="Helical" evidence="1">
    <location>
        <begin position="153"/>
        <end position="170"/>
    </location>
</feature>
<evidence type="ECO:0000313" key="3">
    <source>
        <dbReference type="Proteomes" id="UP000243819"/>
    </source>
</evidence>
<protein>
    <submittedName>
        <fullName evidence="2">ABC-2 type transporter</fullName>
    </submittedName>
</protein>
<feature type="transmembrane region" description="Helical" evidence="1">
    <location>
        <begin position="20"/>
        <end position="40"/>
    </location>
</feature>
<reference evidence="3" key="1">
    <citation type="submission" date="2016-10" db="EMBL/GenBank/DDBJ databases">
        <authorList>
            <person name="Varghese N."/>
            <person name="Submissions S."/>
        </authorList>
    </citation>
    <scope>NUCLEOTIDE SEQUENCE [LARGE SCALE GENOMIC DNA]</scope>
    <source>
        <strain evidence="3">DSM 13577</strain>
    </source>
</reference>
<keyword evidence="1" id="KW-0472">Membrane</keyword>
<feature type="transmembrane region" description="Helical" evidence="1">
    <location>
        <begin position="209"/>
        <end position="227"/>
    </location>
</feature>
<keyword evidence="3" id="KW-1185">Reference proteome</keyword>
<sequence length="241" mass="27438">MTKFPYLVTGEIKRMQKYHIIGASVLVALIWVAVLHFTGIENIDTIFPLLLFIDSTLMSMLMVGVTMFFEKGEGTLKTLLVTPISKYEYIFSKVISNLLSNLLTLLILYGYAWYFKDLSISFFLLLAVIVLIAFFHSLLGFYIMYFTKDFTSLLMWIMAYSFIMAIPVLLNEIGVWVGKWVDNLLLILPTKASSTLLFAVTSLKGTGETYFSIIYLIFASTLLFYVVQLKFNEFAAKESGV</sequence>
<gene>
    <name evidence="2" type="ORF">SAMN03080614_100424</name>
</gene>
<dbReference type="Proteomes" id="UP000243819">
    <property type="component" value="Unassembled WGS sequence"/>
</dbReference>
<dbReference type="OrthoDB" id="2966568at2"/>
<dbReference type="RefSeq" id="WP_091348634.1">
    <property type="nucleotide sequence ID" value="NZ_FOIF01000004.1"/>
</dbReference>
<evidence type="ECO:0000256" key="1">
    <source>
        <dbReference type="SAM" id="Phobius"/>
    </source>
</evidence>
<dbReference type="AlphaFoldDB" id="A0A1H9YNB3"/>
<proteinExistence type="predicted"/>
<feature type="transmembrane region" description="Helical" evidence="1">
    <location>
        <begin position="46"/>
        <end position="69"/>
    </location>
</feature>